<feature type="region of interest" description="Disordered" evidence="1">
    <location>
        <begin position="64"/>
        <end position="96"/>
    </location>
</feature>
<dbReference type="EMBL" id="KU565883">
    <property type="protein sequence ID" value="ANF29709.1"/>
    <property type="molecule type" value="Genomic_DNA"/>
</dbReference>
<keyword evidence="2" id="KW-0812">Transmembrane</keyword>
<keyword evidence="2" id="KW-1133">Transmembrane helix</keyword>
<keyword evidence="4" id="KW-1185">Reference proteome</keyword>
<protein>
    <submittedName>
        <fullName evidence="3">ORF_61</fullName>
    </submittedName>
</protein>
<dbReference type="RefSeq" id="YP_009255318.1">
    <property type="nucleotide sequence ID" value="NC_030240.1"/>
</dbReference>
<dbReference type="InterPro" id="IPR008563">
    <property type="entry name" value="AcMNPV_AC81"/>
</dbReference>
<dbReference type="Pfam" id="PF05820">
    <property type="entry name" value="Ac81"/>
    <property type="match status" value="1"/>
</dbReference>
<name>A0A172WZD3_9ABAC</name>
<reference evidence="3 4" key="1">
    <citation type="journal article" date="2016" name="PLoS ONE">
        <title>Genome Sequencing and Analysis of Catopsilia pomona nucleopolyhedrovirus: A Distinct Species in Group I Alphabaculovirus.</title>
        <authorList>
            <person name="Wang J."/>
            <person name="Zhu Z."/>
            <person name="Zhang L."/>
            <person name="Hou D."/>
            <person name="Wang M."/>
            <person name="Arif B."/>
            <person name="Kou Z."/>
            <person name="Wang H."/>
            <person name="Deng F."/>
            <person name="Hu Z."/>
        </authorList>
    </citation>
    <scope>NUCLEOTIDE SEQUENCE [LARGE SCALE GENOMIC DNA]</scope>
    <source>
        <strain evidence="3">416</strain>
    </source>
</reference>
<evidence type="ECO:0000256" key="2">
    <source>
        <dbReference type="SAM" id="Phobius"/>
    </source>
</evidence>
<accession>A0A172WZD3</accession>
<dbReference type="GeneID" id="27924285"/>
<dbReference type="OrthoDB" id="10138at10239"/>
<gene>
    <name evidence="3" type="ORF">CapoNPV_061</name>
</gene>
<sequence>MSATTPPLLLNDKQNETTPLLNEIWKQLSKTETFRRLKDKNLTTFNKIKYDSELLLHYLYEGKNSSSSSNNNNDDDNGNSINNNNDNDYNYGNSNNINDNNYNNDINVIKIYKVKVKKTGGSMLAHYFAQINVSTGYAFEFHPGSQPRTFQTIHTEGLLIKVLILCDDCCKKELRDYIKGENGFNVAFKNCESILCRRISFQTALLSCAIFLLLFNLDRFSFINLIIIILILVALFCHNNYIISNPSVVFCNHKSANKKYDT</sequence>
<evidence type="ECO:0000256" key="1">
    <source>
        <dbReference type="SAM" id="MobiDB-lite"/>
    </source>
</evidence>
<dbReference type="Proteomes" id="UP000203996">
    <property type="component" value="Segment"/>
</dbReference>
<proteinExistence type="predicted"/>
<evidence type="ECO:0000313" key="4">
    <source>
        <dbReference type="Proteomes" id="UP000203996"/>
    </source>
</evidence>
<organism evidence="3 4">
    <name type="scientific">Catopsilia pomona nucleopolyhedrovirus</name>
    <dbReference type="NCBI Taxonomy" id="1850906"/>
    <lineage>
        <taxon>Viruses</taxon>
        <taxon>Viruses incertae sedis</taxon>
        <taxon>Naldaviricetes</taxon>
        <taxon>Lefavirales</taxon>
        <taxon>Baculoviridae</taxon>
        <taxon>Alphabaculovirus</taxon>
        <taxon>Alphabaculovirus capomonae</taxon>
    </lineage>
</organism>
<evidence type="ECO:0000313" key="3">
    <source>
        <dbReference type="EMBL" id="ANF29709.1"/>
    </source>
</evidence>
<dbReference type="KEGG" id="vg:27924285"/>
<feature type="transmembrane region" description="Helical" evidence="2">
    <location>
        <begin position="222"/>
        <end position="243"/>
    </location>
</feature>
<keyword evidence="2" id="KW-0472">Membrane</keyword>